<gene>
    <name evidence="2" type="ORF">E1B28_002938</name>
</gene>
<dbReference type="EMBL" id="CM032191">
    <property type="protein sequence ID" value="KAG7085375.1"/>
    <property type="molecule type" value="Genomic_DNA"/>
</dbReference>
<dbReference type="OrthoDB" id="3266451at2759"/>
<dbReference type="Pfam" id="PF12937">
    <property type="entry name" value="F-box-like"/>
    <property type="match status" value="1"/>
</dbReference>
<accession>A0A9P7RLI3</accession>
<dbReference type="SUPFAM" id="SSF52047">
    <property type="entry name" value="RNI-like"/>
    <property type="match status" value="1"/>
</dbReference>
<dbReference type="KEGG" id="more:E1B28_002938"/>
<sequence>MENPASTIAPTTCLKRNTSLLPPPSFPALELAQLRLNHPPSSSERSHACKILEKEKDQLKWYDKELNRLIGIVNKLKEERSCLERRIMERENWLAGIRHLPIEILAEIFSISCSTYDHALAIYKLEGKGETVVTAPVLALSQVSHHWRRVAALCPRLWSSISVDVGRFTGSYDGIFTAYLENSASHPLKIRIRNLGSSIGIHGSGAKRFALADKILLQSPRIEVLILDIDLRCGLPRDSRYAFPLLREFTTTSRLGLPNQSGLTKSLNDAPLLNTITIAFLNDGALLPYSQLTSLTIGDIGSIEYFYSTLQKCLNLRKLTITHPYNLNQDNHRTIEMPTLHTLSFRTVLDQKLYHNIKFPNLRTFTAIYSEPRGNDEQEWPCPGFRSVIQSCSSTLRSLSLVFTQYTATNLAARQVLELVSPHLSYLEIHLIRDTTGFTEALVSLLTVPNPTENRPAIVVPVLRRLKVTVFCGQPLYTEKVANLIVEMMMSRSQKNLVDHQPGTIEASSLAVALFDFRHPAIRGNRETGGMPDDSDRFLEIINAVQLDRDMSLRALVGLRT</sequence>
<dbReference type="GeneID" id="66072014"/>
<dbReference type="Gene3D" id="1.20.1280.50">
    <property type="match status" value="1"/>
</dbReference>
<feature type="domain" description="F-box" evidence="1">
    <location>
        <begin position="97"/>
        <end position="162"/>
    </location>
</feature>
<comment type="caution">
    <text evidence="2">The sequence shown here is derived from an EMBL/GenBank/DDBJ whole genome shotgun (WGS) entry which is preliminary data.</text>
</comment>
<dbReference type="Proteomes" id="UP001049176">
    <property type="component" value="Chromosome 11"/>
</dbReference>
<dbReference type="RefSeq" id="XP_043001846.1">
    <property type="nucleotide sequence ID" value="XM_043159892.1"/>
</dbReference>
<dbReference type="InterPro" id="IPR032675">
    <property type="entry name" value="LRR_dom_sf"/>
</dbReference>
<protein>
    <recommendedName>
        <fullName evidence="1">F-box domain-containing protein</fullName>
    </recommendedName>
</protein>
<evidence type="ECO:0000313" key="2">
    <source>
        <dbReference type="EMBL" id="KAG7085375.1"/>
    </source>
</evidence>
<proteinExistence type="predicted"/>
<evidence type="ECO:0000313" key="3">
    <source>
        <dbReference type="Proteomes" id="UP001049176"/>
    </source>
</evidence>
<keyword evidence="3" id="KW-1185">Reference proteome</keyword>
<dbReference type="Gene3D" id="3.80.10.10">
    <property type="entry name" value="Ribonuclease Inhibitor"/>
    <property type="match status" value="1"/>
</dbReference>
<evidence type="ECO:0000259" key="1">
    <source>
        <dbReference type="Pfam" id="PF12937"/>
    </source>
</evidence>
<name>A0A9P7RLI3_9AGAR</name>
<organism evidence="2 3">
    <name type="scientific">Marasmius oreades</name>
    <name type="common">fairy-ring Marasmius</name>
    <dbReference type="NCBI Taxonomy" id="181124"/>
    <lineage>
        <taxon>Eukaryota</taxon>
        <taxon>Fungi</taxon>
        <taxon>Dikarya</taxon>
        <taxon>Basidiomycota</taxon>
        <taxon>Agaricomycotina</taxon>
        <taxon>Agaricomycetes</taxon>
        <taxon>Agaricomycetidae</taxon>
        <taxon>Agaricales</taxon>
        <taxon>Marasmiineae</taxon>
        <taxon>Marasmiaceae</taxon>
        <taxon>Marasmius</taxon>
    </lineage>
</organism>
<reference evidence="2" key="1">
    <citation type="journal article" date="2021" name="Genome Biol. Evol.">
        <title>The assembled and annotated genome of the fairy-ring fungus Marasmius oreades.</title>
        <authorList>
            <person name="Hiltunen M."/>
            <person name="Ament-Velasquez S.L."/>
            <person name="Johannesson H."/>
        </authorList>
    </citation>
    <scope>NUCLEOTIDE SEQUENCE</scope>
    <source>
        <strain evidence="2">03SP1</strain>
    </source>
</reference>
<dbReference type="InterPro" id="IPR001810">
    <property type="entry name" value="F-box_dom"/>
</dbReference>
<dbReference type="AlphaFoldDB" id="A0A9P7RLI3"/>